<evidence type="ECO:0000256" key="1">
    <source>
        <dbReference type="ARBA" id="ARBA00022723"/>
    </source>
</evidence>
<sequence length="90" mass="10121">GIEPEAIEGEQNPTLILEEGEEYEIGWPEGDGVRHNIEIWDEDGDVVDDYETDLTDDPGDDQILTITATEEMAAYRCRPHGSMEGEIRVE</sequence>
<organism evidence="4 5">
    <name type="scientific">Natronococcus amylolyticus DSM 10524</name>
    <dbReference type="NCBI Taxonomy" id="1227497"/>
    <lineage>
        <taxon>Archaea</taxon>
        <taxon>Methanobacteriati</taxon>
        <taxon>Methanobacteriota</taxon>
        <taxon>Stenosarchaea group</taxon>
        <taxon>Halobacteria</taxon>
        <taxon>Halobacteriales</taxon>
        <taxon>Natrialbaceae</taxon>
        <taxon>Natronococcus</taxon>
    </lineage>
</organism>
<dbReference type="Gene3D" id="2.60.40.420">
    <property type="entry name" value="Cupredoxins - blue copper proteins"/>
    <property type="match status" value="1"/>
</dbReference>
<dbReference type="InterPro" id="IPR008972">
    <property type="entry name" value="Cupredoxin"/>
</dbReference>
<keyword evidence="5" id="KW-1185">Reference proteome</keyword>
<dbReference type="RefSeq" id="WP_005555368.1">
    <property type="nucleotide sequence ID" value="NZ_AOIB01000020.1"/>
</dbReference>
<dbReference type="EMBL" id="AOIB01000020">
    <property type="protein sequence ID" value="ELY58463.1"/>
    <property type="molecule type" value="Genomic_DNA"/>
</dbReference>
<comment type="caution">
    <text evidence="4">The sequence shown here is derived from an EMBL/GenBank/DDBJ whole genome shotgun (WGS) entry which is preliminary data.</text>
</comment>
<evidence type="ECO:0000313" key="4">
    <source>
        <dbReference type="EMBL" id="ELY58463.1"/>
    </source>
</evidence>
<dbReference type="InterPro" id="IPR000923">
    <property type="entry name" value="BlueCu_1"/>
</dbReference>
<dbReference type="GO" id="GO:0005507">
    <property type="term" value="F:copper ion binding"/>
    <property type="evidence" value="ECO:0007669"/>
    <property type="project" value="InterPro"/>
</dbReference>
<evidence type="ECO:0000256" key="2">
    <source>
        <dbReference type="ARBA" id="ARBA00023008"/>
    </source>
</evidence>
<name>L9XCW5_9EURY</name>
<feature type="non-terminal residue" evidence="4">
    <location>
        <position position="1"/>
    </location>
</feature>
<dbReference type="Pfam" id="PF00127">
    <property type="entry name" value="Copper-bind"/>
    <property type="match status" value="1"/>
</dbReference>
<feature type="domain" description="Blue (type 1) copper" evidence="3">
    <location>
        <begin position="26"/>
        <end position="90"/>
    </location>
</feature>
<dbReference type="eggNOG" id="arCOG11135">
    <property type="taxonomic scope" value="Archaea"/>
</dbReference>
<keyword evidence="2" id="KW-0186">Copper</keyword>
<accession>L9XCW5</accession>
<reference evidence="4 5" key="1">
    <citation type="journal article" date="2014" name="PLoS Genet.">
        <title>Phylogenetically driven sequencing of extremely halophilic archaea reveals strategies for static and dynamic osmo-response.</title>
        <authorList>
            <person name="Becker E.A."/>
            <person name="Seitzer P.M."/>
            <person name="Tritt A."/>
            <person name="Larsen D."/>
            <person name="Krusor M."/>
            <person name="Yao A.I."/>
            <person name="Wu D."/>
            <person name="Madern D."/>
            <person name="Eisen J.A."/>
            <person name="Darling A.E."/>
            <person name="Facciotti M.T."/>
        </authorList>
    </citation>
    <scope>NUCLEOTIDE SEQUENCE [LARGE SCALE GENOMIC DNA]</scope>
    <source>
        <strain evidence="4 5">DSM 10524</strain>
    </source>
</reference>
<proteinExistence type="predicted"/>
<dbReference type="AlphaFoldDB" id="L9XCW5"/>
<dbReference type="Proteomes" id="UP000011688">
    <property type="component" value="Unassembled WGS sequence"/>
</dbReference>
<dbReference type="GO" id="GO:0009055">
    <property type="term" value="F:electron transfer activity"/>
    <property type="evidence" value="ECO:0007669"/>
    <property type="project" value="InterPro"/>
</dbReference>
<keyword evidence="1" id="KW-0479">Metal-binding</keyword>
<evidence type="ECO:0000259" key="3">
    <source>
        <dbReference type="Pfam" id="PF00127"/>
    </source>
</evidence>
<evidence type="ECO:0000313" key="5">
    <source>
        <dbReference type="Proteomes" id="UP000011688"/>
    </source>
</evidence>
<gene>
    <name evidence="4" type="ORF">C491_09009</name>
</gene>
<protein>
    <submittedName>
        <fullName evidence="4">Blue (Type 1) copper domain-containing protein</fullName>
    </submittedName>
</protein>